<feature type="domain" description="Alpha-macroglobulin-like TED" evidence="1">
    <location>
        <begin position="2"/>
        <end position="28"/>
    </location>
</feature>
<dbReference type="InterPro" id="IPR008930">
    <property type="entry name" value="Terpenoid_cyclase/PrenylTrfase"/>
</dbReference>
<gene>
    <name evidence="2" type="primary">C4</name>
</gene>
<dbReference type="EMBL" id="X55496">
    <property type="protein sequence ID" value="CAA39115.1"/>
    <property type="molecule type" value="Genomic_DNA"/>
</dbReference>
<dbReference type="SUPFAM" id="SSF48239">
    <property type="entry name" value="Terpenoid cyclases/Protein prenyltransferases"/>
    <property type="match status" value="1"/>
</dbReference>
<dbReference type="InterPro" id="IPR011626">
    <property type="entry name" value="Alpha-macroglobulin_TED"/>
</dbReference>
<name>V9H1I4_MOUSE</name>
<dbReference type="Pfam" id="PF07678">
    <property type="entry name" value="TED_complement"/>
    <property type="match status" value="1"/>
</dbReference>
<evidence type="ECO:0000313" key="2">
    <source>
        <dbReference type="EMBL" id="CAA39115.1"/>
    </source>
</evidence>
<proteinExistence type="predicted"/>
<dbReference type="Gene3D" id="1.50.10.20">
    <property type="match status" value="1"/>
</dbReference>
<feature type="non-terminal residue" evidence="2">
    <location>
        <position position="43"/>
    </location>
</feature>
<evidence type="ECO:0000259" key="1">
    <source>
        <dbReference type="Pfam" id="PF07678"/>
    </source>
</evidence>
<organism evidence="2">
    <name type="scientific">Mus musculus</name>
    <name type="common">Mouse</name>
    <dbReference type="NCBI Taxonomy" id="10090"/>
    <lineage>
        <taxon>Eukaryota</taxon>
        <taxon>Metazoa</taxon>
        <taxon>Chordata</taxon>
        <taxon>Craniata</taxon>
        <taxon>Vertebrata</taxon>
        <taxon>Euteleostomi</taxon>
        <taxon>Mammalia</taxon>
        <taxon>Eutheria</taxon>
        <taxon>Euarchontoglires</taxon>
        <taxon>Glires</taxon>
        <taxon>Rodentia</taxon>
        <taxon>Myomorpha</taxon>
        <taxon>Muroidea</taxon>
        <taxon>Muridae</taxon>
        <taxon>Murinae</taxon>
        <taxon>Mus</taxon>
        <taxon>Mus</taxon>
    </lineage>
</organism>
<protein>
    <submittedName>
        <fullName evidence="2">C4 protein</fullName>
    </submittedName>
</protein>
<dbReference type="AlphaFoldDB" id="V9H1I4"/>
<sequence length="43" mass="4522">TASWLLAQQLGDGSFHDPCPVIHRAMQGLGGVQRDGGTDRLCG</sequence>
<accession>V9H1I4</accession>
<dbReference type="GO" id="GO:0005615">
    <property type="term" value="C:extracellular space"/>
    <property type="evidence" value="ECO:0007669"/>
    <property type="project" value="InterPro"/>
</dbReference>
<reference evidence="2" key="1">
    <citation type="journal article" date="1990" name="Eur. J. Immunol.">
        <title>C4 from C4-high and C4-low mouse strains have identical sequences in the region corresponding to the isotype-specific segment of human C4.</title>
        <authorList>
            <person name="Ogata R.T."/>
            <person name="Zepf N.E."/>
        </authorList>
    </citation>
    <scope>NUCLEOTIDE SEQUENCE</scope>
    <source>
        <strain evidence="2">C3H/He</strain>
    </source>
</reference>
<feature type="non-terminal residue" evidence="2">
    <location>
        <position position="1"/>
    </location>
</feature>